<dbReference type="EMBL" id="LT629711">
    <property type="protein sequence ID" value="SDO72475.1"/>
    <property type="molecule type" value="Genomic_DNA"/>
</dbReference>
<dbReference type="InterPro" id="IPR041657">
    <property type="entry name" value="HTH_17"/>
</dbReference>
<dbReference type="Pfam" id="PF12728">
    <property type="entry name" value="HTH_17"/>
    <property type="match status" value="1"/>
</dbReference>
<reference evidence="3" key="1">
    <citation type="submission" date="2016-10" db="EMBL/GenBank/DDBJ databases">
        <authorList>
            <person name="Varghese N."/>
            <person name="Submissions S."/>
        </authorList>
    </citation>
    <scope>NUCLEOTIDE SEQUENCE [LARGE SCALE GENOMIC DNA]</scope>
    <source>
        <strain evidence="3">DSM 22329</strain>
    </source>
</reference>
<keyword evidence="3" id="KW-1185">Reference proteome</keyword>
<name>A0A1H0LWH0_9MICO</name>
<dbReference type="SUPFAM" id="SSF46955">
    <property type="entry name" value="Putative DNA-binding domain"/>
    <property type="match status" value="1"/>
</dbReference>
<gene>
    <name evidence="2" type="ORF">SAMN04489867_0419</name>
</gene>
<dbReference type="STRING" id="443156.SAMN04489867_0419"/>
<dbReference type="RefSeq" id="WP_091780832.1">
    <property type="nucleotide sequence ID" value="NZ_LT629711.1"/>
</dbReference>
<dbReference type="InterPro" id="IPR009061">
    <property type="entry name" value="DNA-bd_dom_put_sf"/>
</dbReference>
<dbReference type="OrthoDB" id="3789406at2"/>
<dbReference type="Proteomes" id="UP000199077">
    <property type="component" value="Chromosome I"/>
</dbReference>
<feature type="domain" description="Helix-turn-helix" evidence="1">
    <location>
        <begin position="7"/>
        <end position="55"/>
    </location>
</feature>
<sequence length="86" mass="9415">MTRRLATIVQAAHYLQVSDRTVSNYVGRGLFPAYRVPGKRSHYVDLNEVDAALAKVPRRTARPGGKAFGPKATIIALPAQAEVVQR</sequence>
<organism evidence="2 3">
    <name type="scientific">Pedococcus dokdonensis</name>
    <dbReference type="NCBI Taxonomy" id="443156"/>
    <lineage>
        <taxon>Bacteria</taxon>
        <taxon>Bacillati</taxon>
        <taxon>Actinomycetota</taxon>
        <taxon>Actinomycetes</taxon>
        <taxon>Micrococcales</taxon>
        <taxon>Intrasporangiaceae</taxon>
        <taxon>Pedococcus</taxon>
    </lineage>
</organism>
<dbReference type="AlphaFoldDB" id="A0A1H0LWH0"/>
<evidence type="ECO:0000259" key="1">
    <source>
        <dbReference type="Pfam" id="PF12728"/>
    </source>
</evidence>
<evidence type="ECO:0000313" key="2">
    <source>
        <dbReference type="EMBL" id="SDO72475.1"/>
    </source>
</evidence>
<accession>A0A1H0LWH0</accession>
<protein>
    <submittedName>
        <fullName evidence="2">DNA binding domain-containing protein, excisionase family</fullName>
    </submittedName>
</protein>
<proteinExistence type="predicted"/>
<evidence type="ECO:0000313" key="3">
    <source>
        <dbReference type="Proteomes" id="UP000199077"/>
    </source>
</evidence>